<gene>
    <name evidence="3" type="ORF">P5G49_01510</name>
</gene>
<feature type="chain" id="PRO_5047178038" evidence="1">
    <location>
        <begin position="28"/>
        <end position="540"/>
    </location>
</feature>
<evidence type="ECO:0000259" key="2">
    <source>
        <dbReference type="PROSITE" id="PS51272"/>
    </source>
</evidence>
<accession>A0ABT8JLY5</accession>
<name>A0ABT8JLY5_9BACL</name>
<dbReference type="EMBL" id="JAROCC010000001">
    <property type="protein sequence ID" value="MDN4606155.1"/>
    <property type="molecule type" value="Genomic_DNA"/>
</dbReference>
<keyword evidence="1" id="KW-0732">Signal</keyword>
<feature type="domain" description="SLH" evidence="2">
    <location>
        <begin position="427"/>
        <end position="490"/>
    </location>
</feature>
<dbReference type="InterPro" id="IPR001119">
    <property type="entry name" value="SLH_dom"/>
</dbReference>
<comment type="caution">
    <text evidence="3">The sequence shown here is derived from an EMBL/GenBank/DDBJ whole genome shotgun (WGS) entry which is preliminary data.</text>
</comment>
<reference evidence="3" key="1">
    <citation type="submission" date="2023-03" db="EMBL/GenBank/DDBJ databases">
        <title>MT1 and MT2 Draft Genomes of Novel Species.</title>
        <authorList>
            <person name="Venkateswaran K."/>
        </authorList>
    </citation>
    <scope>NUCLEOTIDE SEQUENCE</scope>
    <source>
        <strain evidence="3">F6_3S_P_2</strain>
    </source>
</reference>
<proteinExistence type="predicted"/>
<dbReference type="Gene3D" id="2.60.120.380">
    <property type="match status" value="3"/>
</dbReference>
<sequence length="540" mass="60183">MKKISILAITLLLFLSGFTATTTVVHADTVLPFNTTITGDISEQAPKDAYTITVPKAGTLTITANVYFNAALMELRDSNNELTGHTKGIYNGRPENATSLSKDINVEPGVYTLFIKDANKDSFGNYNVRVSFDPANNNEIEPNQTFTEAMPINVNGKRIRGFISWNDTADYYKVELDEPGRLVIDIDSKMFNGSVKLYDSEGEMISWDSLGFYNGLPLLWNSHTDLEANIYYISIKGNDSYQGIYEMDVSFIPANNDEIEPNNSRESATPIVVNDNKVHTGFLSHTDKEDYYRIEMKYDGFLTIDFSSEFSGYSLMKERSISYDSHLSSGAVGKPEKSSKRVELKKGTYYFIPSIKVLWQGGVYTMSFKAEPAFKDMTGRYTPAVTYLADKEVAKGISVSEFGVQDNIKRVDAAIWLAKIMNLDLSDTSPTPYVDVPERAWGAVNALKREKIVNGKSANHFGANDTMTRGEMALLIQRAYKLSGDGLKLPFTDVSPRYEEAVRALMKNDITQGKTAVKFGTDAAITRGEMALFLYRADTK</sequence>
<keyword evidence="4" id="KW-1185">Reference proteome</keyword>
<dbReference type="RefSeq" id="WP_301241696.1">
    <property type="nucleotide sequence ID" value="NZ_JAROCC010000001.1"/>
</dbReference>
<evidence type="ECO:0000256" key="1">
    <source>
        <dbReference type="SAM" id="SignalP"/>
    </source>
</evidence>
<dbReference type="SUPFAM" id="SSF89260">
    <property type="entry name" value="Collagen-binding domain"/>
    <property type="match status" value="3"/>
</dbReference>
<evidence type="ECO:0000313" key="3">
    <source>
        <dbReference type="EMBL" id="MDN4606155.1"/>
    </source>
</evidence>
<dbReference type="PROSITE" id="PS51272">
    <property type="entry name" value="SLH"/>
    <property type="match status" value="1"/>
</dbReference>
<protein>
    <submittedName>
        <fullName evidence="3">S-layer homology domain-containing protein</fullName>
    </submittedName>
</protein>
<feature type="signal peptide" evidence="1">
    <location>
        <begin position="1"/>
        <end position="27"/>
    </location>
</feature>
<organism evidence="3 4">
    <name type="scientific">Sporosarcina highlanderae</name>
    <dbReference type="NCBI Taxonomy" id="3035916"/>
    <lineage>
        <taxon>Bacteria</taxon>
        <taxon>Bacillati</taxon>
        <taxon>Bacillota</taxon>
        <taxon>Bacilli</taxon>
        <taxon>Bacillales</taxon>
        <taxon>Caryophanaceae</taxon>
        <taxon>Sporosarcina</taxon>
    </lineage>
</organism>
<evidence type="ECO:0000313" key="4">
    <source>
        <dbReference type="Proteomes" id="UP001175097"/>
    </source>
</evidence>
<dbReference type="Pfam" id="PF00395">
    <property type="entry name" value="SLH"/>
    <property type="match status" value="3"/>
</dbReference>
<dbReference type="Proteomes" id="UP001175097">
    <property type="component" value="Unassembled WGS sequence"/>
</dbReference>